<name>A0A7S2XPK9_9STRA</name>
<evidence type="ECO:0000256" key="3">
    <source>
        <dbReference type="ARBA" id="ARBA00022490"/>
    </source>
</evidence>
<dbReference type="Pfam" id="PF23602">
    <property type="entry name" value="CS_DNAAF11_C"/>
    <property type="match status" value="1"/>
</dbReference>
<comment type="similarity">
    <text evidence="8">Belongs to the tilB family.</text>
</comment>
<evidence type="ECO:0000256" key="6">
    <source>
        <dbReference type="ARBA" id="ARBA00023069"/>
    </source>
</evidence>
<evidence type="ECO:0000256" key="2">
    <source>
        <dbReference type="ARBA" id="ARBA00004496"/>
    </source>
</evidence>
<dbReference type="InterPro" id="IPR056496">
    <property type="entry name" value="CS_DNAAF11_C"/>
</dbReference>
<feature type="domain" description="Dynein axonemal assembly factor 11-like CS" evidence="10">
    <location>
        <begin position="247"/>
        <end position="360"/>
    </location>
</feature>
<evidence type="ECO:0000313" key="11">
    <source>
        <dbReference type="EMBL" id="CAD9819225.1"/>
    </source>
</evidence>
<sequence>MSLCESETMTPRYITLDLIRKRSEHNEGLVSTLEELSLHQEELEAIGPVLGRTCGKTLQILLLQNNVISRMEPSSLRSFKCLEYLNLALNNISAIEGLHHLQWTLEKLDLTLNFIDVDTFADSVTELAALSHLKDLCLMGNPCAGWKGYRPYLLARLPHLRTLDGEAIGRSERIRASQTFGSLETELHELANACKTKKALEQETKKDGQPQNDNDVTHHSPETRVRQSREMARHKAEKESLQRANYQPKKRDEEKFSFEHKNAIEMARQSEDDEKIRNCNEGKWEFTLDEETRPGYFVLDVTLQKYLSTSLVDVDVHPTFVRIVIKSKLLRLVLPCEVQAKESIAQRSATTGHLVISMPKVQLTNNHDNAQMISLPSCSKQETTPAAAINDYDATMGSKLTPLKGPVQIEGLVKIGHGGIGKQEQSIPQTALGMKVIRTTRISAINTNHDEDDGEEHPPPLF</sequence>
<dbReference type="FunFam" id="3.80.10.10:FF:000052">
    <property type="entry name" value="Leucine rich repeat containing 6"/>
    <property type="match status" value="1"/>
</dbReference>
<keyword evidence="3" id="KW-0963">Cytoplasm</keyword>
<evidence type="ECO:0000256" key="7">
    <source>
        <dbReference type="ARBA" id="ARBA00023273"/>
    </source>
</evidence>
<keyword evidence="5" id="KW-0677">Repeat</keyword>
<dbReference type="InterPro" id="IPR001611">
    <property type="entry name" value="Leu-rich_rpt"/>
</dbReference>
<accession>A0A7S2XPK9</accession>
<evidence type="ECO:0000256" key="9">
    <source>
        <dbReference type="SAM" id="MobiDB-lite"/>
    </source>
</evidence>
<feature type="compositionally biased region" description="Basic and acidic residues" evidence="9">
    <location>
        <begin position="215"/>
        <end position="241"/>
    </location>
</feature>
<dbReference type="GO" id="GO:0005929">
    <property type="term" value="C:cilium"/>
    <property type="evidence" value="ECO:0007669"/>
    <property type="project" value="UniProtKB-SubCell"/>
</dbReference>
<keyword evidence="6" id="KW-0969">Cilium</keyword>
<gene>
    <name evidence="11" type="ORF">ASEP1449_LOCUS11057</name>
</gene>
<comment type="subcellular location">
    <subcellularLocation>
        <location evidence="1">Cell projection</location>
        <location evidence="1">Cilium</location>
    </subcellularLocation>
    <subcellularLocation>
        <location evidence="2">Cytoplasm</location>
    </subcellularLocation>
</comment>
<feature type="region of interest" description="Disordered" evidence="9">
    <location>
        <begin position="200"/>
        <end position="254"/>
    </location>
</feature>
<dbReference type="InterPro" id="IPR032675">
    <property type="entry name" value="LRR_dom_sf"/>
</dbReference>
<dbReference type="Pfam" id="PF14580">
    <property type="entry name" value="LRR_9"/>
    <property type="match status" value="1"/>
</dbReference>
<dbReference type="PANTHER" id="PTHR18849">
    <property type="entry name" value="LEUCINE RICH REPEAT PROTEIN"/>
    <property type="match status" value="1"/>
</dbReference>
<dbReference type="GO" id="GO:0005737">
    <property type="term" value="C:cytoplasm"/>
    <property type="evidence" value="ECO:0007669"/>
    <property type="project" value="UniProtKB-SubCell"/>
</dbReference>
<evidence type="ECO:0000256" key="5">
    <source>
        <dbReference type="ARBA" id="ARBA00022737"/>
    </source>
</evidence>
<dbReference type="EMBL" id="HBHQ01016547">
    <property type="protein sequence ID" value="CAD9819225.1"/>
    <property type="molecule type" value="Transcribed_RNA"/>
</dbReference>
<reference evidence="11" key="1">
    <citation type="submission" date="2021-01" db="EMBL/GenBank/DDBJ databases">
        <authorList>
            <person name="Corre E."/>
            <person name="Pelletier E."/>
            <person name="Niang G."/>
            <person name="Scheremetjew M."/>
            <person name="Finn R."/>
            <person name="Kale V."/>
            <person name="Holt S."/>
            <person name="Cochrane G."/>
            <person name="Meng A."/>
            <person name="Brown T."/>
            <person name="Cohen L."/>
        </authorList>
    </citation>
    <scope>NUCLEOTIDE SEQUENCE</scope>
    <source>
        <strain evidence="11">CCMP2084</strain>
    </source>
</reference>
<proteinExistence type="inferred from homology"/>
<protein>
    <recommendedName>
        <fullName evidence="10">Dynein axonemal assembly factor 11-like CS domain-containing protein</fullName>
    </recommendedName>
</protein>
<evidence type="ECO:0000256" key="1">
    <source>
        <dbReference type="ARBA" id="ARBA00004138"/>
    </source>
</evidence>
<evidence type="ECO:0000256" key="4">
    <source>
        <dbReference type="ARBA" id="ARBA00022614"/>
    </source>
</evidence>
<dbReference type="SUPFAM" id="SSF52058">
    <property type="entry name" value="L domain-like"/>
    <property type="match status" value="1"/>
</dbReference>
<keyword evidence="7" id="KW-0966">Cell projection</keyword>
<keyword evidence="4" id="KW-0433">Leucine-rich repeat</keyword>
<dbReference type="Gene3D" id="3.80.10.10">
    <property type="entry name" value="Ribonuclease Inhibitor"/>
    <property type="match status" value="1"/>
</dbReference>
<dbReference type="PROSITE" id="PS51450">
    <property type="entry name" value="LRR"/>
    <property type="match status" value="1"/>
</dbReference>
<evidence type="ECO:0000256" key="8">
    <source>
        <dbReference type="ARBA" id="ARBA00049982"/>
    </source>
</evidence>
<dbReference type="PANTHER" id="PTHR18849:SF0">
    <property type="entry name" value="CILIA- AND FLAGELLA-ASSOCIATED PROTEIN 410-RELATED"/>
    <property type="match status" value="1"/>
</dbReference>
<evidence type="ECO:0000259" key="10">
    <source>
        <dbReference type="Pfam" id="PF23602"/>
    </source>
</evidence>
<organism evidence="11">
    <name type="scientific">Attheya septentrionalis</name>
    <dbReference type="NCBI Taxonomy" id="420275"/>
    <lineage>
        <taxon>Eukaryota</taxon>
        <taxon>Sar</taxon>
        <taxon>Stramenopiles</taxon>
        <taxon>Ochrophyta</taxon>
        <taxon>Bacillariophyta</taxon>
        <taxon>Coscinodiscophyceae</taxon>
        <taxon>Chaetocerotophycidae</taxon>
        <taxon>Chaetocerotales</taxon>
        <taxon>Attheyaceae</taxon>
        <taxon>Attheya</taxon>
    </lineage>
</organism>
<dbReference type="AlphaFoldDB" id="A0A7S2XPK9"/>